<gene>
    <name evidence="2" type="ORF">HGK34_04410</name>
</gene>
<dbReference type="Pfam" id="PF13560">
    <property type="entry name" value="HTH_31"/>
    <property type="match status" value="1"/>
</dbReference>
<proteinExistence type="predicted"/>
<evidence type="ECO:0000259" key="1">
    <source>
        <dbReference type="PROSITE" id="PS50943"/>
    </source>
</evidence>
<evidence type="ECO:0000313" key="3">
    <source>
        <dbReference type="Proteomes" id="UP000675409"/>
    </source>
</evidence>
<reference evidence="2 3" key="1">
    <citation type="journal article" date="2021" name="Arch. Microbiol.">
        <title>Myceligenerans indicum sp. nov., an actinobacterium isolated from mangrove sediment of Sundarbans, India.</title>
        <authorList>
            <person name="Asha K."/>
            <person name="Bhadury P."/>
        </authorList>
    </citation>
    <scope>NUCLEOTIDE SEQUENCE [LARGE SCALE GENOMIC DNA]</scope>
    <source>
        <strain evidence="2 3">I2</strain>
    </source>
</reference>
<dbReference type="SMART" id="SM00530">
    <property type="entry name" value="HTH_XRE"/>
    <property type="match status" value="1"/>
</dbReference>
<dbReference type="InterPro" id="IPR001387">
    <property type="entry name" value="Cro/C1-type_HTH"/>
</dbReference>
<sequence>MSRRPHTLSPTTRDALATLGLQIAAGRRERGWTVAECAERAGLSPNTLRNVERGVPTVAVGTVLELAVLTGVRLFGVPPQDLPAVRARTRDRLALLPSRVRRRTEPADDNF</sequence>
<evidence type="ECO:0000313" key="2">
    <source>
        <dbReference type="EMBL" id="MBL0885532.1"/>
    </source>
</evidence>
<dbReference type="Proteomes" id="UP000675409">
    <property type="component" value="Unassembled WGS sequence"/>
</dbReference>
<dbReference type="InterPro" id="IPR010982">
    <property type="entry name" value="Lambda_DNA-bd_dom_sf"/>
</dbReference>
<dbReference type="RefSeq" id="WP_201845365.1">
    <property type="nucleotide sequence ID" value="NZ_JABBYC010000004.1"/>
</dbReference>
<name>A0ABS1LH56_9MICO</name>
<accession>A0ABS1LH56</accession>
<dbReference type="SUPFAM" id="SSF47413">
    <property type="entry name" value="lambda repressor-like DNA-binding domains"/>
    <property type="match status" value="1"/>
</dbReference>
<dbReference type="CDD" id="cd00093">
    <property type="entry name" value="HTH_XRE"/>
    <property type="match status" value="1"/>
</dbReference>
<dbReference type="Gene3D" id="1.10.260.40">
    <property type="entry name" value="lambda repressor-like DNA-binding domains"/>
    <property type="match status" value="1"/>
</dbReference>
<dbReference type="PROSITE" id="PS50943">
    <property type="entry name" value="HTH_CROC1"/>
    <property type="match status" value="1"/>
</dbReference>
<feature type="domain" description="HTH cro/C1-type" evidence="1">
    <location>
        <begin position="23"/>
        <end position="82"/>
    </location>
</feature>
<dbReference type="EMBL" id="JABBYC010000004">
    <property type="protein sequence ID" value="MBL0885532.1"/>
    <property type="molecule type" value="Genomic_DNA"/>
</dbReference>
<organism evidence="2 3">
    <name type="scientific">Myceligenerans indicum</name>
    <dbReference type="NCBI Taxonomy" id="2593663"/>
    <lineage>
        <taxon>Bacteria</taxon>
        <taxon>Bacillati</taxon>
        <taxon>Actinomycetota</taxon>
        <taxon>Actinomycetes</taxon>
        <taxon>Micrococcales</taxon>
        <taxon>Promicromonosporaceae</taxon>
        <taxon>Myceligenerans</taxon>
    </lineage>
</organism>
<protein>
    <submittedName>
        <fullName evidence="2">Helix-turn-helix transcriptional regulator</fullName>
    </submittedName>
</protein>
<keyword evidence="3" id="KW-1185">Reference proteome</keyword>
<comment type="caution">
    <text evidence="2">The sequence shown here is derived from an EMBL/GenBank/DDBJ whole genome shotgun (WGS) entry which is preliminary data.</text>
</comment>